<feature type="coiled-coil region" evidence="1">
    <location>
        <begin position="24"/>
        <end position="55"/>
    </location>
</feature>
<reference evidence="3" key="1">
    <citation type="submission" date="2023-10" db="EMBL/GenBank/DDBJ databases">
        <title>Genome assemblies of two species of porcelain crab, Petrolisthes cinctipes and Petrolisthes manimaculis (Anomura: Porcellanidae).</title>
        <authorList>
            <person name="Angst P."/>
        </authorList>
    </citation>
    <scope>NUCLEOTIDE SEQUENCE</scope>
    <source>
        <strain evidence="3">PB745_01</strain>
        <tissue evidence="3">Gill</tissue>
    </source>
</reference>
<keyword evidence="4" id="KW-1185">Reference proteome</keyword>
<dbReference type="GO" id="GO:0005634">
    <property type="term" value="C:nucleus"/>
    <property type="evidence" value="ECO:0007669"/>
    <property type="project" value="InterPro"/>
</dbReference>
<gene>
    <name evidence="3" type="ORF">Pcinc_028807</name>
</gene>
<dbReference type="AlphaFoldDB" id="A0AAE1K4V5"/>
<comment type="caution">
    <text evidence="3">The sequence shown here is derived from an EMBL/GenBank/DDBJ whole genome shotgun (WGS) entry which is preliminary data.</text>
</comment>
<dbReference type="GO" id="GO:0006384">
    <property type="term" value="P:transcription initiation at RNA polymerase III promoter"/>
    <property type="evidence" value="ECO:0007669"/>
    <property type="project" value="InterPro"/>
</dbReference>
<dbReference type="GO" id="GO:0006366">
    <property type="term" value="P:transcription by RNA polymerase II"/>
    <property type="evidence" value="ECO:0007669"/>
    <property type="project" value="InterPro"/>
</dbReference>
<keyword evidence="1" id="KW-0175">Coiled coil</keyword>
<evidence type="ECO:0000313" key="4">
    <source>
        <dbReference type="Proteomes" id="UP001286313"/>
    </source>
</evidence>
<proteinExistence type="predicted"/>
<dbReference type="InterPro" id="IPR029138">
    <property type="entry name" value="SNAPC5"/>
</dbReference>
<feature type="compositionally biased region" description="Polar residues" evidence="2">
    <location>
        <begin position="65"/>
        <end position="76"/>
    </location>
</feature>
<name>A0AAE1K4V5_PETCI</name>
<feature type="region of interest" description="Disordered" evidence="2">
    <location>
        <begin position="62"/>
        <end position="81"/>
    </location>
</feature>
<accession>A0AAE1K4V5</accession>
<dbReference type="EMBL" id="JAWQEG010003554">
    <property type="protein sequence ID" value="KAK3865596.1"/>
    <property type="molecule type" value="Genomic_DNA"/>
</dbReference>
<evidence type="ECO:0000313" key="3">
    <source>
        <dbReference type="EMBL" id="KAK3865596.1"/>
    </source>
</evidence>
<evidence type="ECO:0000256" key="2">
    <source>
        <dbReference type="SAM" id="MobiDB-lite"/>
    </source>
</evidence>
<dbReference type="Pfam" id="PF15497">
    <property type="entry name" value="SNAPC5"/>
    <property type="match status" value="1"/>
</dbReference>
<protein>
    <submittedName>
        <fullName evidence="3">Uncharacterized protein</fullName>
    </submittedName>
</protein>
<evidence type="ECO:0000256" key="1">
    <source>
        <dbReference type="SAM" id="Coils"/>
    </source>
</evidence>
<dbReference type="Proteomes" id="UP001286313">
    <property type="component" value="Unassembled WGS sequence"/>
</dbReference>
<organism evidence="3 4">
    <name type="scientific">Petrolisthes cinctipes</name>
    <name type="common">Flat porcelain crab</name>
    <dbReference type="NCBI Taxonomy" id="88211"/>
    <lineage>
        <taxon>Eukaryota</taxon>
        <taxon>Metazoa</taxon>
        <taxon>Ecdysozoa</taxon>
        <taxon>Arthropoda</taxon>
        <taxon>Crustacea</taxon>
        <taxon>Multicrustacea</taxon>
        <taxon>Malacostraca</taxon>
        <taxon>Eumalacostraca</taxon>
        <taxon>Eucarida</taxon>
        <taxon>Decapoda</taxon>
        <taxon>Pleocyemata</taxon>
        <taxon>Anomura</taxon>
        <taxon>Galatheoidea</taxon>
        <taxon>Porcellanidae</taxon>
        <taxon>Petrolisthes</taxon>
    </lineage>
</organism>
<sequence>MANYVHRNVQGNREKILNRELVILKKEEEVLVDLLKRYEDALNQLQVEELTIKSQLSHARKADLDSQNNTPVNSVLGNYGPAGGSSSIDTMVNSFPSEPRQGISMNELQINQTTLNLDAAPLIHRMLHDSEVYDEEEDDQLEE</sequence>